<feature type="domain" description="Cytochrome c" evidence="5">
    <location>
        <begin position="38"/>
        <end position="117"/>
    </location>
</feature>
<keyword evidence="1 3" id="KW-0479">Metal-binding</keyword>
<evidence type="ECO:0000259" key="5">
    <source>
        <dbReference type="PROSITE" id="PS51007"/>
    </source>
</evidence>
<dbReference type="EMBL" id="JAHKRT010000003">
    <property type="protein sequence ID" value="MBU3077553.1"/>
    <property type="molecule type" value="Genomic_DNA"/>
</dbReference>
<protein>
    <submittedName>
        <fullName evidence="6">C-type cytochrome</fullName>
    </submittedName>
</protein>
<evidence type="ECO:0000256" key="2">
    <source>
        <dbReference type="ARBA" id="ARBA00023004"/>
    </source>
</evidence>
<dbReference type="InterPro" id="IPR009056">
    <property type="entry name" value="Cyt_c-like_dom"/>
</dbReference>
<feature type="chain" id="PRO_5045246328" evidence="4">
    <location>
        <begin position="24"/>
        <end position="145"/>
    </location>
</feature>
<organism evidence="6 7">
    <name type="scientific">Sphingomonas quercus</name>
    <dbReference type="NCBI Taxonomy" id="2842451"/>
    <lineage>
        <taxon>Bacteria</taxon>
        <taxon>Pseudomonadati</taxon>
        <taxon>Pseudomonadota</taxon>
        <taxon>Alphaproteobacteria</taxon>
        <taxon>Sphingomonadales</taxon>
        <taxon>Sphingomonadaceae</taxon>
        <taxon>Sphingomonas</taxon>
    </lineage>
</organism>
<keyword evidence="7" id="KW-1185">Reference proteome</keyword>
<name>A0ABS6BGX0_9SPHN</name>
<accession>A0ABS6BGX0</accession>
<keyword evidence="4" id="KW-0732">Signal</keyword>
<evidence type="ECO:0000256" key="1">
    <source>
        <dbReference type="ARBA" id="ARBA00022723"/>
    </source>
</evidence>
<evidence type="ECO:0000313" key="7">
    <source>
        <dbReference type="Proteomes" id="UP000776276"/>
    </source>
</evidence>
<gene>
    <name evidence="6" type="ORF">KOF26_06695</name>
</gene>
<dbReference type="Proteomes" id="UP000776276">
    <property type="component" value="Unassembled WGS sequence"/>
</dbReference>
<keyword evidence="3" id="KW-0349">Heme</keyword>
<evidence type="ECO:0000256" key="4">
    <source>
        <dbReference type="SAM" id="SignalP"/>
    </source>
</evidence>
<evidence type="ECO:0000256" key="3">
    <source>
        <dbReference type="PROSITE-ProRule" id="PRU00433"/>
    </source>
</evidence>
<keyword evidence="2 3" id="KW-0408">Iron</keyword>
<evidence type="ECO:0000313" key="6">
    <source>
        <dbReference type="EMBL" id="MBU3077553.1"/>
    </source>
</evidence>
<feature type="signal peptide" evidence="4">
    <location>
        <begin position="1"/>
        <end position="23"/>
    </location>
</feature>
<dbReference type="RefSeq" id="WP_216322184.1">
    <property type="nucleotide sequence ID" value="NZ_JAHKRT010000003.1"/>
</dbReference>
<sequence>MKRMYLMLGAAALALGGAAIVGAQMPERNVWGGAYTAEQAERGKAAYAENCAACHGETLSGIDVAPALVGSTFLSNWNNTSAADLFERIQMTMPLNAPGTLGGRTVADIEAFIFQSNGFPTGQLALPPTPQMMTNVRISAQKPGG</sequence>
<proteinExistence type="predicted"/>
<reference evidence="6 7" key="1">
    <citation type="submission" date="2021-06" db="EMBL/GenBank/DDBJ databases">
        <title>Sphingomonas sp. XMGL2, whole genome shotgun sequencing project.</title>
        <authorList>
            <person name="Zhao G."/>
            <person name="Shen L."/>
        </authorList>
    </citation>
    <scope>NUCLEOTIDE SEQUENCE [LARGE SCALE GENOMIC DNA]</scope>
    <source>
        <strain evidence="6 7">XMGL2</strain>
    </source>
</reference>
<dbReference type="Pfam" id="PF13442">
    <property type="entry name" value="Cytochrome_CBB3"/>
    <property type="match status" value="1"/>
</dbReference>
<comment type="caution">
    <text evidence="6">The sequence shown here is derived from an EMBL/GenBank/DDBJ whole genome shotgun (WGS) entry which is preliminary data.</text>
</comment>
<dbReference type="PROSITE" id="PS51007">
    <property type="entry name" value="CYTC"/>
    <property type="match status" value="1"/>
</dbReference>